<dbReference type="AlphaFoldDB" id="A0AAW0BF73"/>
<protein>
    <submittedName>
        <fullName evidence="1">F-box domain-containing protein</fullName>
    </submittedName>
</protein>
<accession>A0AAW0BF73</accession>
<sequence>MIEPSTISTDILDTNNPPAEHDFPALRDFIERATARRAFLDDFIDPLKVEFDLLREERSALEVEIRKHERAVSPLRRFPTELMSEIFAQAVQPCEILKDSSNSYFLDMQSGPWLLSAVCSRWRGIALSQPNLWAFLPLNFRRRRSTLERVAGTLSIVQAHIDRSQNAPFKLIFIPSYTTRLLEVEQDVLGRLIPHIARWEELVISGTPALYKSLATRSASTGFPTLRTLAILVHKAGNEGIRNVFDSCPRLEEVFFNMESKDNTPVDFYVDTTILRRYGAKNSWERHIDVLSNANNLVDCVLRFTFPFRPVLTETKIQLPHLSRLAVIHNKALDFLEAPALQELYCCDHLPELYDQLRQFPSLQKLFVGAPPHSVTVDLDSFMHSVPTVTSLCVYLPMNSAPAMFKVLRTSSTTIQQNQDSTSDGLPFLRTLALCIGPQSSTDIGGPLNQDELMHAIETQWRRGLRSLHIYVAKFVPSENTLERMETLRQQGMHLVLEKHALQVYQRMVEPDFRLYTDSYDLSEAMMGFWNST</sequence>
<name>A0AAW0BF73_9AGAR</name>
<dbReference type="Proteomes" id="UP001362999">
    <property type="component" value="Unassembled WGS sequence"/>
</dbReference>
<comment type="caution">
    <text evidence="1">The sequence shown here is derived from an EMBL/GenBank/DDBJ whole genome shotgun (WGS) entry which is preliminary data.</text>
</comment>
<keyword evidence="2" id="KW-1185">Reference proteome</keyword>
<proteinExistence type="predicted"/>
<reference evidence="1 2" key="1">
    <citation type="journal article" date="2024" name="J Genomics">
        <title>Draft genome sequencing and assembly of Favolaschia claudopus CIRM-BRFM 2984 isolated from oak limbs.</title>
        <authorList>
            <person name="Navarro D."/>
            <person name="Drula E."/>
            <person name="Chaduli D."/>
            <person name="Cazenave R."/>
            <person name="Ahrendt S."/>
            <person name="Wang J."/>
            <person name="Lipzen A."/>
            <person name="Daum C."/>
            <person name="Barry K."/>
            <person name="Grigoriev I.V."/>
            <person name="Favel A."/>
            <person name="Rosso M.N."/>
            <person name="Martin F."/>
        </authorList>
    </citation>
    <scope>NUCLEOTIDE SEQUENCE [LARGE SCALE GENOMIC DNA]</scope>
    <source>
        <strain evidence="1 2">CIRM-BRFM 2984</strain>
    </source>
</reference>
<dbReference type="EMBL" id="JAWWNJ010000034">
    <property type="protein sequence ID" value="KAK7024951.1"/>
    <property type="molecule type" value="Genomic_DNA"/>
</dbReference>
<evidence type="ECO:0000313" key="2">
    <source>
        <dbReference type="Proteomes" id="UP001362999"/>
    </source>
</evidence>
<evidence type="ECO:0000313" key="1">
    <source>
        <dbReference type="EMBL" id="KAK7024951.1"/>
    </source>
</evidence>
<organism evidence="1 2">
    <name type="scientific">Favolaschia claudopus</name>
    <dbReference type="NCBI Taxonomy" id="2862362"/>
    <lineage>
        <taxon>Eukaryota</taxon>
        <taxon>Fungi</taxon>
        <taxon>Dikarya</taxon>
        <taxon>Basidiomycota</taxon>
        <taxon>Agaricomycotina</taxon>
        <taxon>Agaricomycetes</taxon>
        <taxon>Agaricomycetidae</taxon>
        <taxon>Agaricales</taxon>
        <taxon>Marasmiineae</taxon>
        <taxon>Mycenaceae</taxon>
        <taxon>Favolaschia</taxon>
    </lineage>
</organism>
<gene>
    <name evidence="1" type="ORF">R3P38DRAFT_1055165</name>
</gene>